<keyword evidence="6" id="KW-1185">Reference proteome</keyword>
<dbReference type="InterPro" id="IPR036388">
    <property type="entry name" value="WH-like_DNA-bd_sf"/>
</dbReference>
<dbReference type="SMART" id="SM00345">
    <property type="entry name" value="HTH_GNTR"/>
    <property type="match status" value="1"/>
</dbReference>
<dbReference type="Pfam" id="PF00392">
    <property type="entry name" value="GntR"/>
    <property type="match status" value="1"/>
</dbReference>
<dbReference type="Gene3D" id="1.10.287.100">
    <property type="match status" value="1"/>
</dbReference>
<sequence length="128" mass="15368">MDFESQKPIYIQIADLICERILRGKYVPGGRIPSIRDFSVELEVNPNTVFKTYSYLQSMGIIMTLRGRGFFVSEDGYKLVLDMWRKRFLEEELPDVFKKMRFLKISFKELKSYYDKLEEGEFYEKKDF</sequence>
<dbReference type="EMBL" id="JBCHKQ010000003">
    <property type="protein sequence ID" value="MEM5948481.1"/>
    <property type="molecule type" value="Genomic_DNA"/>
</dbReference>
<dbReference type="InterPro" id="IPR036390">
    <property type="entry name" value="WH_DNA-bd_sf"/>
</dbReference>
<dbReference type="InterPro" id="IPR000524">
    <property type="entry name" value="Tscrpt_reg_HTH_GntR"/>
</dbReference>
<evidence type="ECO:0000313" key="6">
    <source>
        <dbReference type="Proteomes" id="UP001466331"/>
    </source>
</evidence>
<dbReference type="PROSITE" id="PS50949">
    <property type="entry name" value="HTH_GNTR"/>
    <property type="match status" value="1"/>
</dbReference>
<gene>
    <name evidence="5" type="ORF">WKV44_07975</name>
</gene>
<dbReference type="Gene3D" id="1.10.10.10">
    <property type="entry name" value="Winged helix-like DNA-binding domain superfamily/Winged helix DNA-binding domain"/>
    <property type="match status" value="1"/>
</dbReference>
<reference evidence="5 6" key="1">
    <citation type="submission" date="2024-03" db="EMBL/GenBank/DDBJ databases">
        <title>Ignisphaera cupida sp. nov., a hyperthermophilic hydrolytic archaeon from a hot spring of Kamchatka, and proposal of Ignisphaeraceae fam. nov.</title>
        <authorList>
            <person name="Podosokorskaya O.A."/>
            <person name="Elcheninov A.G."/>
            <person name="Maltseva A.I."/>
            <person name="Zayulina K.S."/>
            <person name="Novikov A."/>
            <person name="Merkel A.Y."/>
        </authorList>
    </citation>
    <scope>NUCLEOTIDE SEQUENCE [LARGE SCALE GENOMIC DNA]</scope>
    <source>
        <strain evidence="5 6">38H-sp</strain>
    </source>
</reference>
<dbReference type="RefSeq" id="WP_420069926.1">
    <property type="nucleotide sequence ID" value="NZ_JBCHKQ010000003.1"/>
</dbReference>
<organism evidence="5 6">
    <name type="scientific">Rarispira pelagica</name>
    <dbReference type="NCBI Taxonomy" id="3141764"/>
    <lineage>
        <taxon>Bacteria</taxon>
        <taxon>Pseudomonadati</taxon>
        <taxon>Spirochaetota</taxon>
        <taxon>Spirochaetia</taxon>
        <taxon>Winmispirales</taxon>
        <taxon>Winmispiraceae</taxon>
        <taxon>Rarispira</taxon>
    </lineage>
</organism>
<dbReference type="CDD" id="cd07377">
    <property type="entry name" value="WHTH_GntR"/>
    <property type="match status" value="1"/>
</dbReference>
<keyword evidence="1" id="KW-0805">Transcription regulation</keyword>
<keyword evidence="2" id="KW-0238">DNA-binding</keyword>
<evidence type="ECO:0000313" key="5">
    <source>
        <dbReference type="EMBL" id="MEM5948481.1"/>
    </source>
</evidence>
<dbReference type="PANTHER" id="PTHR38445:SF10">
    <property type="entry name" value="GNTR-FAMILY TRANSCRIPTIONAL REGULATOR"/>
    <property type="match status" value="1"/>
</dbReference>
<dbReference type="PANTHER" id="PTHR38445">
    <property type="entry name" value="HTH-TYPE TRANSCRIPTIONAL REPRESSOR YTRA"/>
    <property type="match status" value="1"/>
</dbReference>
<keyword evidence="3" id="KW-0804">Transcription</keyword>
<evidence type="ECO:0000259" key="4">
    <source>
        <dbReference type="PROSITE" id="PS50949"/>
    </source>
</evidence>
<feature type="domain" description="HTH gntR-type" evidence="4">
    <location>
        <begin position="7"/>
        <end position="75"/>
    </location>
</feature>
<evidence type="ECO:0000256" key="1">
    <source>
        <dbReference type="ARBA" id="ARBA00023015"/>
    </source>
</evidence>
<dbReference type="SUPFAM" id="SSF46785">
    <property type="entry name" value="Winged helix' DNA-binding domain"/>
    <property type="match status" value="1"/>
</dbReference>
<accession>A0ABU9UDG0</accession>
<name>A0ABU9UDG0_9SPIR</name>
<protein>
    <submittedName>
        <fullName evidence="5">GntR family transcriptional regulator</fullName>
    </submittedName>
</protein>
<evidence type="ECO:0000256" key="3">
    <source>
        <dbReference type="ARBA" id="ARBA00023163"/>
    </source>
</evidence>
<proteinExistence type="predicted"/>
<comment type="caution">
    <text evidence="5">The sequence shown here is derived from an EMBL/GenBank/DDBJ whole genome shotgun (WGS) entry which is preliminary data.</text>
</comment>
<evidence type="ECO:0000256" key="2">
    <source>
        <dbReference type="ARBA" id="ARBA00023125"/>
    </source>
</evidence>
<dbReference type="Proteomes" id="UP001466331">
    <property type="component" value="Unassembled WGS sequence"/>
</dbReference>